<name>A0A014NA49_9GAMM</name>
<evidence type="ECO:0008006" key="3">
    <source>
        <dbReference type="Google" id="ProtNLM"/>
    </source>
</evidence>
<dbReference type="Proteomes" id="UP000019918">
    <property type="component" value="Unassembled WGS sequence"/>
</dbReference>
<dbReference type="STRING" id="69222.BG55_06530"/>
<evidence type="ECO:0000313" key="1">
    <source>
        <dbReference type="EMBL" id="EXU76243.1"/>
    </source>
</evidence>
<comment type="caution">
    <text evidence="1">The sequence shown here is derived from an EMBL/GenBank/DDBJ whole genome shotgun (WGS) entry which is preliminary data.</text>
</comment>
<dbReference type="InterPro" id="IPR019226">
    <property type="entry name" value="DUF2158"/>
</dbReference>
<dbReference type="AlphaFoldDB" id="A0A014NA49"/>
<dbReference type="OrthoDB" id="6541609at2"/>
<evidence type="ECO:0000313" key="2">
    <source>
        <dbReference type="Proteomes" id="UP000019918"/>
    </source>
</evidence>
<gene>
    <name evidence="1" type="ORF">BG55_06530</name>
</gene>
<dbReference type="EMBL" id="JFHN01000034">
    <property type="protein sequence ID" value="EXU76243.1"/>
    <property type="molecule type" value="Genomic_DNA"/>
</dbReference>
<protein>
    <recommendedName>
        <fullName evidence="3">DUF2158 domain-containing protein</fullName>
    </recommendedName>
</protein>
<organism evidence="1 2">
    <name type="scientific">Erwinia mallotivora</name>
    <dbReference type="NCBI Taxonomy" id="69222"/>
    <lineage>
        <taxon>Bacteria</taxon>
        <taxon>Pseudomonadati</taxon>
        <taxon>Pseudomonadota</taxon>
        <taxon>Gammaproteobacteria</taxon>
        <taxon>Enterobacterales</taxon>
        <taxon>Erwiniaceae</taxon>
        <taxon>Erwinia</taxon>
    </lineage>
</organism>
<dbReference type="PATRIC" id="fig|69222.5.peg.1346"/>
<sequence>MIVVSEEVQLREGGPAMIVTGTASGMVECRWYDGYSVRREAFREDELYPLNSPAERVSRSA</sequence>
<reference evidence="1 2" key="1">
    <citation type="submission" date="2014-02" db="EMBL/GenBank/DDBJ databases">
        <title>Draft genome of Erwinia mallotivora strain BT-MARDI, a papaya dieback pathogen.</title>
        <authorList>
            <person name="Redzuan R."/>
            <person name="Abu Bakar N."/>
            <person name="Badrun R."/>
            <person name="Mohd Raih M.F."/>
            <person name="Rozano L."/>
            <person name="Mat Amin N."/>
        </authorList>
    </citation>
    <scope>NUCLEOTIDE SEQUENCE [LARGE SCALE GENOMIC DNA]</scope>
    <source>
        <strain evidence="1 2">BT-MARDI</strain>
    </source>
</reference>
<dbReference type="Pfam" id="PF09926">
    <property type="entry name" value="DUF2158"/>
    <property type="match status" value="1"/>
</dbReference>
<proteinExistence type="predicted"/>
<keyword evidence="2" id="KW-1185">Reference proteome</keyword>
<dbReference type="RefSeq" id="WP_034935547.1">
    <property type="nucleotide sequence ID" value="NZ_JFHN01000034.1"/>
</dbReference>
<accession>A0A014NA49</accession>